<dbReference type="RefSeq" id="WP_130937527.1">
    <property type="nucleotide sequence ID" value="NZ_BMEE01000002.1"/>
</dbReference>
<sequence length="73" mass="8270">MEAVTLLRRKFTFLKGNSESIELDDFNPDLGVNQIMSHYAQLYPEITNARTEDKGIQDGFHLIEFHSLAGTKG</sequence>
<dbReference type="Pfam" id="PF14454">
    <property type="entry name" value="Prok_Ub"/>
    <property type="match status" value="1"/>
</dbReference>
<dbReference type="EMBL" id="SIRS01000005">
    <property type="protein sequence ID" value="TBN14406.1"/>
    <property type="molecule type" value="Genomic_DNA"/>
</dbReference>
<comment type="caution">
    <text evidence="1">The sequence shown here is derived from an EMBL/GenBank/DDBJ whole genome shotgun (WGS) entry which is preliminary data.</text>
</comment>
<evidence type="ECO:0000313" key="1">
    <source>
        <dbReference type="EMBL" id="TBN14406.1"/>
    </source>
</evidence>
<dbReference type="OrthoDB" id="6912309at2"/>
<keyword evidence="2" id="KW-1185">Reference proteome</keyword>
<proteinExistence type="predicted"/>
<name>A0A4Q9FML6_9FLAO</name>
<dbReference type="Proteomes" id="UP000292372">
    <property type="component" value="Unassembled WGS sequence"/>
</dbReference>
<accession>A0A4Q9FML6</accession>
<dbReference type="InterPro" id="IPR032866">
    <property type="entry name" value="Prok_Ub"/>
</dbReference>
<gene>
    <name evidence="1" type="ORF">EYD46_12590</name>
</gene>
<dbReference type="AlphaFoldDB" id="A0A4Q9FML6"/>
<organism evidence="1 2">
    <name type="scientific">Hyunsoonleella pacifica</name>
    <dbReference type="NCBI Taxonomy" id="1080224"/>
    <lineage>
        <taxon>Bacteria</taxon>
        <taxon>Pseudomonadati</taxon>
        <taxon>Bacteroidota</taxon>
        <taxon>Flavobacteriia</taxon>
        <taxon>Flavobacteriales</taxon>
        <taxon>Flavobacteriaceae</taxon>
    </lineage>
</organism>
<reference evidence="1 2" key="1">
    <citation type="journal article" date="2015" name="Int. J. Syst. Evol. Microbiol.">
        <title>Hyunsoonleella pacifica sp. nov., isolated from seawater of South Pacific Gyre.</title>
        <authorList>
            <person name="Gao X."/>
            <person name="Zhang Z."/>
            <person name="Dai X."/>
            <person name="Zhang X.H."/>
        </authorList>
    </citation>
    <scope>NUCLEOTIDE SEQUENCE [LARGE SCALE GENOMIC DNA]</scope>
    <source>
        <strain evidence="1 2">SW033</strain>
    </source>
</reference>
<evidence type="ECO:0000313" key="2">
    <source>
        <dbReference type="Proteomes" id="UP000292372"/>
    </source>
</evidence>
<protein>
    <submittedName>
        <fullName evidence="1">PRTRC system protein C</fullName>
    </submittedName>
</protein>